<protein>
    <submittedName>
        <fullName evidence="2">Uncharacterized protein</fullName>
    </submittedName>
</protein>
<dbReference type="EMBL" id="LLXI01007947">
    <property type="protein sequence ID" value="PKY62769.1"/>
    <property type="molecule type" value="Genomic_DNA"/>
</dbReference>
<keyword evidence="3" id="KW-1185">Reference proteome</keyword>
<accession>A0A2I1HV79</accession>
<evidence type="ECO:0000313" key="3">
    <source>
        <dbReference type="Proteomes" id="UP000234323"/>
    </source>
</evidence>
<feature type="compositionally biased region" description="Basic and acidic residues" evidence="1">
    <location>
        <begin position="71"/>
        <end position="132"/>
    </location>
</feature>
<evidence type="ECO:0000313" key="2">
    <source>
        <dbReference type="EMBL" id="PKY62769.1"/>
    </source>
</evidence>
<gene>
    <name evidence="2" type="ORF">RhiirA4_489854</name>
</gene>
<feature type="non-terminal residue" evidence="2">
    <location>
        <position position="1"/>
    </location>
</feature>
<organism evidence="2 3">
    <name type="scientific">Rhizophagus irregularis</name>
    <dbReference type="NCBI Taxonomy" id="588596"/>
    <lineage>
        <taxon>Eukaryota</taxon>
        <taxon>Fungi</taxon>
        <taxon>Fungi incertae sedis</taxon>
        <taxon>Mucoromycota</taxon>
        <taxon>Glomeromycotina</taxon>
        <taxon>Glomeromycetes</taxon>
        <taxon>Glomerales</taxon>
        <taxon>Glomeraceae</taxon>
        <taxon>Rhizophagus</taxon>
    </lineage>
</organism>
<feature type="region of interest" description="Disordered" evidence="1">
    <location>
        <begin position="71"/>
        <end position="155"/>
    </location>
</feature>
<dbReference type="VEuPathDB" id="FungiDB:FUN_016229"/>
<proteinExistence type="predicted"/>
<sequence length="205" mass="24796">EQVNQNPTVGLPNVIERYFKRIDGIIKKYLTPQVLKIQRRQMNESLLYRVKKIENWKHLLEREALNFDEKTNEERGRFDEEERGRSDEEEWKRSDKEERVRSDEEERGRSDDDERERSNEKEREGYNDYEQERYDDDELEQYDNKGSDEKDSKVKFAEDDYESKLSNLRSLFSYLDHAVIHEVWSVTTKVAGETRGFWQVGEMPK</sequence>
<dbReference type="VEuPathDB" id="FungiDB:RhiirA1_475985"/>
<name>A0A2I1HV79_9GLOM</name>
<dbReference type="AlphaFoldDB" id="A0A2I1HV79"/>
<evidence type="ECO:0000256" key="1">
    <source>
        <dbReference type="SAM" id="MobiDB-lite"/>
    </source>
</evidence>
<reference evidence="2 3" key="1">
    <citation type="submission" date="2015-10" db="EMBL/GenBank/DDBJ databases">
        <title>Genome analyses suggest a sexual origin of heterokaryosis in a supposedly ancient asexual fungus.</title>
        <authorList>
            <person name="Ropars J."/>
            <person name="Sedzielewska K."/>
            <person name="Noel J."/>
            <person name="Charron P."/>
            <person name="Farinelli L."/>
            <person name="Marton T."/>
            <person name="Kruger M."/>
            <person name="Pelin A."/>
            <person name="Brachmann A."/>
            <person name="Corradi N."/>
        </authorList>
    </citation>
    <scope>NUCLEOTIDE SEQUENCE [LARGE SCALE GENOMIC DNA]</scope>
    <source>
        <strain evidence="2 3">A4</strain>
    </source>
</reference>
<feature type="compositionally biased region" description="Basic and acidic residues" evidence="1">
    <location>
        <begin position="142"/>
        <end position="155"/>
    </location>
</feature>
<comment type="caution">
    <text evidence="2">The sequence shown here is derived from an EMBL/GenBank/DDBJ whole genome shotgun (WGS) entry which is preliminary data.</text>
</comment>
<dbReference type="Proteomes" id="UP000234323">
    <property type="component" value="Unassembled WGS sequence"/>
</dbReference>